<feature type="domain" description="Tryptophan synthase beta chain-like PALP" evidence="4">
    <location>
        <begin position="11"/>
        <end position="312"/>
    </location>
</feature>
<gene>
    <name evidence="5" type="ORF">ACFQGD_17530</name>
</gene>
<accession>A0ABW2C0V8</accession>
<dbReference type="InterPro" id="IPR036052">
    <property type="entry name" value="TrpB-like_PALP_sf"/>
</dbReference>
<evidence type="ECO:0000256" key="2">
    <source>
        <dbReference type="ARBA" id="ARBA00008639"/>
    </source>
</evidence>
<dbReference type="EMBL" id="JBHSXX010000001">
    <property type="protein sequence ID" value="MFC6868947.1"/>
    <property type="molecule type" value="Genomic_DNA"/>
</dbReference>
<dbReference type="Pfam" id="PF00291">
    <property type="entry name" value="PALP"/>
    <property type="match status" value="1"/>
</dbReference>
<evidence type="ECO:0000256" key="3">
    <source>
        <dbReference type="ARBA" id="ARBA00022898"/>
    </source>
</evidence>
<evidence type="ECO:0000256" key="1">
    <source>
        <dbReference type="ARBA" id="ARBA00001933"/>
    </source>
</evidence>
<protein>
    <submittedName>
        <fullName evidence="5">1-aminocyclopropane-1-carboxylate deaminase/D-cysteine desulfhydrase</fullName>
    </submittedName>
</protein>
<dbReference type="PANTHER" id="PTHR43780">
    <property type="entry name" value="1-AMINOCYCLOPROPANE-1-CARBOXYLATE DEAMINASE-RELATED"/>
    <property type="match status" value="1"/>
</dbReference>
<reference evidence="6" key="1">
    <citation type="journal article" date="2019" name="Int. J. Syst. Evol. Microbiol.">
        <title>The Global Catalogue of Microorganisms (GCM) 10K type strain sequencing project: providing services to taxonomists for standard genome sequencing and annotation.</title>
        <authorList>
            <consortium name="The Broad Institute Genomics Platform"/>
            <consortium name="The Broad Institute Genome Sequencing Center for Infectious Disease"/>
            <person name="Wu L."/>
            <person name="Ma J."/>
        </authorList>
    </citation>
    <scope>NUCLEOTIDE SEQUENCE [LARGE SCALE GENOMIC DNA]</scope>
    <source>
        <strain evidence="6">KCTC 32255</strain>
    </source>
</reference>
<sequence>MNRLFTLPRVSLATVPTPLQPAPRLSDTLGVEVWLKRDDLTGLGLGGNKARGLEYLIGDALAQGCDCLVTGAGPQSNWAMLAALAARRTGLDPHLVFYGSPGAGPATGNLLLDELIGAEVHYTGDSDRSSVDRVIDAVAEKLRVMGRRPYRLPRGGATGLGATGYLRASLELSEQLLGAGLSPSQLWLATGSCGTQAGLVAGARWLAAPYEVVGVSVSRPAAECVRRVDSLANDVAALLDLPCVPGEITVLSGHIGPGYGIPSDEGDAATRLVAQTEGVFLDPVFAAKAMGALVRRAREKPLVGPVVFLVSGGAPTLFAGRASTSRGAAALEAAL</sequence>
<name>A0ABW2C0V8_9PSEU</name>
<dbReference type="Gene3D" id="3.40.50.1100">
    <property type="match status" value="2"/>
</dbReference>
<dbReference type="PANTHER" id="PTHR43780:SF2">
    <property type="entry name" value="1-AMINOCYCLOPROPANE-1-CARBOXYLATE DEAMINASE-RELATED"/>
    <property type="match status" value="1"/>
</dbReference>
<dbReference type="Proteomes" id="UP001596337">
    <property type="component" value="Unassembled WGS sequence"/>
</dbReference>
<keyword evidence="6" id="KW-1185">Reference proteome</keyword>
<dbReference type="InterPro" id="IPR001926">
    <property type="entry name" value="TrpB-like_PALP"/>
</dbReference>
<dbReference type="RefSeq" id="WP_345403117.1">
    <property type="nucleotide sequence ID" value="NZ_BAABLA010000113.1"/>
</dbReference>
<evidence type="ECO:0000259" key="4">
    <source>
        <dbReference type="Pfam" id="PF00291"/>
    </source>
</evidence>
<evidence type="ECO:0000313" key="5">
    <source>
        <dbReference type="EMBL" id="MFC6868947.1"/>
    </source>
</evidence>
<organism evidence="5 6">
    <name type="scientific">Haloechinothrix salitolerans</name>
    <dbReference type="NCBI Taxonomy" id="926830"/>
    <lineage>
        <taxon>Bacteria</taxon>
        <taxon>Bacillati</taxon>
        <taxon>Actinomycetota</taxon>
        <taxon>Actinomycetes</taxon>
        <taxon>Pseudonocardiales</taxon>
        <taxon>Pseudonocardiaceae</taxon>
        <taxon>Haloechinothrix</taxon>
    </lineage>
</organism>
<comment type="caution">
    <text evidence="5">The sequence shown here is derived from an EMBL/GenBank/DDBJ whole genome shotgun (WGS) entry which is preliminary data.</text>
</comment>
<proteinExistence type="inferred from homology"/>
<comment type="cofactor">
    <cofactor evidence="1">
        <name>pyridoxal 5'-phosphate</name>
        <dbReference type="ChEBI" id="CHEBI:597326"/>
    </cofactor>
</comment>
<dbReference type="InterPro" id="IPR027278">
    <property type="entry name" value="ACCD_DCysDesulf"/>
</dbReference>
<comment type="similarity">
    <text evidence="2">Belongs to the ACC deaminase/D-cysteine desulfhydrase family.</text>
</comment>
<evidence type="ECO:0000313" key="6">
    <source>
        <dbReference type="Proteomes" id="UP001596337"/>
    </source>
</evidence>
<dbReference type="SUPFAM" id="SSF53686">
    <property type="entry name" value="Tryptophan synthase beta subunit-like PLP-dependent enzymes"/>
    <property type="match status" value="1"/>
</dbReference>
<dbReference type="PIRSF" id="PIRSF006278">
    <property type="entry name" value="ACCD_DCysDesulf"/>
    <property type="match status" value="1"/>
</dbReference>
<keyword evidence="3" id="KW-0663">Pyridoxal phosphate</keyword>